<evidence type="ECO:0000256" key="2">
    <source>
        <dbReference type="ARBA" id="ARBA00004496"/>
    </source>
</evidence>
<dbReference type="PANTHER" id="PTHR21399:SF0">
    <property type="entry name" value="METHYLOSOME SUBUNIT PICLN"/>
    <property type="match status" value="1"/>
</dbReference>
<evidence type="ECO:0000313" key="9">
    <source>
        <dbReference type="Proteomes" id="UP000887577"/>
    </source>
</evidence>
<dbReference type="GO" id="GO:0000387">
    <property type="term" value="P:spliceosomal snRNP assembly"/>
    <property type="evidence" value="ECO:0007669"/>
    <property type="project" value="InterPro"/>
</dbReference>
<dbReference type="Gene3D" id="2.30.29.30">
    <property type="entry name" value="Pleckstrin-homology domain (PH domain)/Phosphotyrosine-binding domain (PTB)"/>
    <property type="match status" value="1"/>
</dbReference>
<feature type="compositionally biased region" description="Acidic residues" evidence="8">
    <location>
        <begin position="142"/>
        <end position="156"/>
    </location>
</feature>
<reference evidence="10" key="1">
    <citation type="submission" date="2022-11" db="UniProtKB">
        <authorList>
            <consortium name="WormBaseParasite"/>
        </authorList>
    </citation>
    <scope>IDENTIFICATION</scope>
</reference>
<accession>A0A914XYS3</accession>
<feature type="region of interest" description="Disordered" evidence="8">
    <location>
        <begin position="130"/>
        <end position="169"/>
    </location>
</feature>
<dbReference type="WBParaSite" id="PSU_v2.g11681.t1">
    <property type="protein sequence ID" value="PSU_v2.g11681.t1"/>
    <property type="gene ID" value="PSU_v2.g11681"/>
</dbReference>
<dbReference type="GO" id="GO:0034709">
    <property type="term" value="C:methylosome"/>
    <property type="evidence" value="ECO:0007669"/>
    <property type="project" value="InterPro"/>
</dbReference>
<dbReference type="GO" id="GO:0045292">
    <property type="term" value="P:mRNA cis splicing, via spliceosome"/>
    <property type="evidence" value="ECO:0007669"/>
    <property type="project" value="TreeGrafter"/>
</dbReference>
<name>A0A914XYS3_9BILA</name>
<keyword evidence="5" id="KW-0963">Cytoplasm</keyword>
<dbReference type="GO" id="GO:0034715">
    <property type="term" value="C:pICln-Sm protein complex"/>
    <property type="evidence" value="ECO:0007669"/>
    <property type="project" value="InterPro"/>
</dbReference>
<evidence type="ECO:0000256" key="3">
    <source>
        <dbReference type="ARBA" id="ARBA00007054"/>
    </source>
</evidence>
<dbReference type="InterPro" id="IPR011993">
    <property type="entry name" value="PH-like_dom_sf"/>
</dbReference>
<keyword evidence="6" id="KW-0539">Nucleus</keyword>
<dbReference type="GO" id="GO:0005681">
    <property type="term" value="C:spliceosomal complex"/>
    <property type="evidence" value="ECO:0007669"/>
    <property type="project" value="TreeGrafter"/>
</dbReference>
<dbReference type="GO" id="GO:0005886">
    <property type="term" value="C:plasma membrane"/>
    <property type="evidence" value="ECO:0007669"/>
    <property type="project" value="InterPro"/>
</dbReference>
<keyword evidence="9" id="KW-1185">Reference proteome</keyword>
<dbReference type="AlphaFoldDB" id="A0A914XYS3"/>
<proteinExistence type="inferred from homology"/>
<dbReference type="PRINTS" id="PR01348">
    <property type="entry name" value="ICLNCHANNEL"/>
</dbReference>
<dbReference type="InterPro" id="IPR003521">
    <property type="entry name" value="ICln"/>
</dbReference>
<evidence type="ECO:0000256" key="6">
    <source>
        <dbReference type="ARBA" id="ARBA00023242"/>
    </source>
</evidence>
<comment type="similarity">
    <text evidence="3">Belongs to the pICln (TC 1.A.47) family.</text>
</comment>
<dbReference type="GO" id="GO:0006821">
    <property type="term" value="P:chloride transport"/>
    <property type="evidence" value="ECO:0007669"/>
    <property type="project" value="InterPro"/>
</dbReference>
<dbReference type="GO" id="GO:0006884">
    <property type="term" value="P:cell volume homeostasis"/>
    <property type="evidence" value="ECO:0007669"/>
    <property type="project" value="InterPro"/>
</dbReference>
<dbReference type="Pfam" id="PF03517">
    <property type="entry name" value="Voldacs"/>
    <property type="match status" value="1"/>
</dbReference>
<dbReference type="GO" id="GO:0005829">
    <property type="term" value="C:cytosol"/>
    <property type="evidence" value="ECO:0007669"/>
    <property type="project" value="InterPro"/>
</dbReference>
<protein>
    <recommendedName>
        <fullName evidence="4">Methylosome subunit pICln</fullName>
    </recommendedName>
</protein>
<sequence length="225" mass="24786">MIDLKHLSPPVDQVFAEQENVVAFWESQSFGIGTLYLTAHTVTWMNPQNMGFLLTYPSIAVHAASGATEQYPDPSLFLLVDVAKTDIVVHSDPDGVEDDDSEDEVKTASIRFVPQEPGAISHLYQTMNTCQELNPDPKDDMDSTTDEEADEDDVSETQESPYISMNGAGGDTGFGNQWYTAENINDGVHLNDEGIANLTRMLRGSRTDDGENGQQHHNSDEAMDE</sequence>
<evidence type="ECO:0000256" key="1">
    <source>
        <dbReference type="ARBA" id="ARBA00004123"/>
    </source>
</evidence>
<dbReference type="Proteomes" id="UP000887577">
    <property type="component" value="Unplaced"/>
</dbReference>
<dbReference type="PANTHER" id="PTHR21399">
    <property type="entry name" value="CHLORIDE CONDUCTANCE REGULATORY PROTEIN ICLN"/>
    <property type="match status" value="1"/>
</dbReference>
<evidence type="ECO:0000256" key="5">
    <source>
        <dbReference type="ARBA" id="ARBA00022490"/>
    </source>
</evidence>
<evidence type="ECO:0000256" key="4">
    <source>
        <dbReference type="ARBA" id="ARBA00015653"/>
    </source>
</evidence>
<comment type="subcellular location">
    <subcellularLocation>
        <location evidence="2">Cytoplasm</location>
    </subcellularLocation>
    <subcellularLocation>
        <location evidence="1">Nucleus</location>
    </subcellularLocation>
</comment>
<evidence type="ECO:0000256" key="8">
    <source>
        <dbReference type="SAM" id="MobiDB-lite"/>
    </source>
</evidence>
<organism evidence="9 10">
    <name type="scientific">Panagrolaimus superbus</name>
    <dbReference type="NCBI Taxonomy" id="310955"/>
    <lineage>
        <taxon>Eukaryota</taxon>
        <taxon>Metazoa</taxon>
        <taxon>Ecdysozoa</taxon>
        <taxon>Nematoda</taxon>
        <taxon>Chromadorea</taxon>
        <taxon>Rhabditida</taxon>
        <taxon>Tylenchina</taxon>
        <taxon>Panagrolaimomorpha</taxon>
        <taxon>Panagrolaimoidea</taxon>
        <taxon>Panagrolaimidae</taxon>
        <taxon>Panagrolaimus</taxon>
    </lineage>
</organism>
<comment type="function">
    <text evidence="7">Involved in both the assembly of spliceosomal snRNPs and the methylation of Sm proteins. Chaperone that regulates the assembly of spliceosomal U1, U2, U4 and U5 small nuclear ribonucleoproteins (snRNPs), the building blocks of the spliceosome, and thereby plays an important role in the splicing of cellular pre-mRNAs. Most spliceosomal snRNPs contain a common set of Sm proteins SNRPB, SNRPD1, SNRPD2, SNRPD3, SNRPE, SNRPF and SNRPG that assemble in a heptameric protein ring on the Sm site of the small nuclear RNA to form the core snRNP (Sm core). In the cytosol, the Sm proteins SNRPD1, SNRPD2, SNRPE, SNRPF and SNRPG are trapped in an inactive 6S pICln-Sm complex by the chaperone CLNS1A that controls the assembly of the core snRNP. Dissociation by the SMN complex of CLNS1A from the trapped Sm proteins and their transfer to an SMN-Sm complex triggers the assembly of core snRNPs and their transport to the nucleus.</text>
</comment>
<dbReference type="InterPro" id="IPR039924">
    <property type="entry name" value="ICln/Lot5/Saf5"/>
</dbReference>
<feature type="region of interest" description="Disordered" evidence="8">
    <location>
        <begin position="201"/>
        <end position="225"/>
    </location>
</feature>
<evidence type="ECO:0000256" key="7">
    <source>
        <dbReference type="ARBA" id="ARBA00045890"/>
    </source>
</evidence>
<evidence type="ECO:0000313" key="10">
    <source>
        <dbReference type="WBParaSite" id="PSU_v2.g11681.t1"/>
    </source>
</evidence>